<dbReference type="Proteomes" id="UP001357485">
    <property type="component" value="Unassembled WGS sequence"/>
</dbReference>
<evidence type="ECO:0000313" key="2">
    <source>
        <dbReference type="Proteomes" id="UP001357485"/>
    </source>
</evidence>
<name>A0ABR0KTA4_9PEZI</name>
<sequence>MPRNTCSLKGKTTIDRLLEALRSRVSKLAAEDAPLEIPIALRLDRPNGMTALLRDSFDMVAAKITKGVPYDRRRVAQDLEFIMERAARVWANAFRELRDYPFMGLRDAKWDLNARELGAGDGM</sequence>
<gene>
    <name evidence="1" type="ORF">LTR16_004472</name>
</gene>
<evidence type="ECO:0000313" key="1">
    <source>
        <dbReference type="EMBL" id="KAK5120900.1"/>
    </source>
</evidence>
<comment type="caution">
    <text evidence="1">The sequence shown here is derived from an EMBL/GenBank/DDBJ whole genome shotgun (WGS) entry which is preliminary data.</text>
</comment>
<accession>A0ABR0KTA4</accession>
<dbReference type="EMBL" id="JAVRRA010025216">
    <property type="protein sequence ID" value="KAK5120900.1"/>
    <property type="molecule type" value="Genomic_DNA"/>
</dbReference>
<protein>
    <submittedName>
        <fullName evidence="1">Uncharacterized protein</fullName>
    </submittedName>
</protein>
<proteinExistence type="predicted"/>
<organism evidence="1 2">
    <name type="scientific">Cryomyces antarcticus</name>
    <dbReference type="NCBI Taxonomy" id="329879"/>
    <lineage>
        <taxon>Eukaryota</taxon>
        <taxon>Fungi</taxon>
        <taxon>Dikarya</taxon>
        <taxon>Ascomycota</taxon>
        <taxon>Pezizomycotina</taxon>
        <taxon>Dothideomycetes</taxon>
        <taxon>Dothideomycetes incertae sedis</taxon>
        <taxon>Cryomyces</taxon>
    </lineage>
</organism>
<reference evidence="1 2" key="1">
    <citation type="submission" date="2023-08" db="EMBL/GenBank/DDBJ databases">
        <title>Black Yeasts Isolated from many extreme environments.</title>
        <authorList>
            <person name="Coleine C."/>
            <person name="Stajich J.E."/>
            <person name="Selbmann L."/>
        </authorList>
    </citation>
    <scope>NUCLEOTIDE SEQUENCE [LARGE SCALE GENOMIC DNA]</scope>
    <source>
        <strain evidence="1 2">CCFEE 536</strain>
    </source>
</reference>
<keyword evidence="2" id="KW-1185">Reference proteome</keyword>